<feature type="transmembrane region" description="Helical" evidence="5">
    <location>
        <begin position="220"/>
        <end position="239"/>
    </location>
</feature>
<comment type="caution">
    <text evidence="7">The sequence shown here is derived from an EMBL/GenBank/DDBJ whole genome shotgun (WGS) entry which is preliminary data.</text>
</comment>
<evidence type="ECO:0000313" key="7">
    <source>
        <dbReference type="EMBL" id="EPX76687.1"/>
    </source>
</evidence>
<dbReference type="Gene3D" id="1.20.1250.20">
    <property type="entry name" value="MFS general substrate transporter like domains"/>
    <property type="match status" value="1"/>
</dbReference>
<reference evidence="8" key="1">
    <citation type="journal article" date="2014" name="Stand. Genomic Sci.">
        <title>Genome sequence of the exopolysaccharide-producing Salipiger mucosus type strain (DSM 16094(T)), a moderately halophilic member of the Roseobacter clade.</title>
        <authorList>
            <person name="Riedel T."/>
            <person name="Spring S."/>
            <person name="Fiebig A."/>
            <person name="Petersen J."/>
            <person name="Kyrpides N.C."/>
            <person name="Goker M."/>
            <person name="Klenk H.P."/>
        </authorList>
    </citation>
    <scope>NUCLEOTIDE SEQUENCE [LARGE SCALE GENOMIC DNA]</scope>
    <source>
        <strain evidence="8">DSM 16094</strain>
    </source>
</reference>
<dbReference type="OrthoDB" id="9812221at2"/>
<feature type="transmembrane region" description="Helical" evidence="5">
    <location>
        <begin position="425"/>
        <end position="444"/>
    </location>
</feature>
<keyword evidence="8" id="KW-1185">Reference proteome</keyword>
<proteinExistence type="predicted"/>
<dbReference type="GO" id="GO:0016020">
    <property type="term" value="C:membrane"/>
    <property type="evidence" value="ECO:0007669"/>
    <property type="project" value="UniProtKB-SubCell"/>
</dbReference>
<dbReference type="SUPFAM" id="SSF103473">
    <property type="entry name" value="MFS general substrate transporter"/>
    <property type="match status" value="1"/>
</dbReference>
<keyword evidence="3 5" id="KW-1133">Transmembrane helix</keyword>
<feature type="transmembrane region" description="Helical" evidence="5">
    <location>
        <begin position="76"/>
        <end position="93"/>
    </location>
</feature>
<dbReference type="GO" id="GO:0022857">
    <property type="term" value="F:transmembrane transporter activity"/>
    <property type="evidence" value="ECO:0007669"/>
    <property type="project" value="InterPro"/>
</dbReference>
<evidence type="ECO:0000256" key="2">
    <source>
        <dbReference type="ARBA" id="ARBA00022692"/>
    </source>
</evidence>
<evidence type="ECO:0000313" key="8">
    <source>
        <dbReference type="Proteomes" id="UP000015347"/>
    </source>
</evidence>
<feature type="transmembrane region" description="Helical" evidence="5">
    <location>
        <begin position="327"/>
        <end position="344"/>
    </location>
</feature>
<dbReference type="HOGENOM" id="CLU_000960_28_2_5"/>
<accession>S9Q9N0</accession>
<feature type="transmembrane region" description="Helical" evidence="5">
    <location>
        <begin position="196"/>
        <end position="214"/>
    </location>
</feature>
<keyword evidence="4 5" id="KW-0472">Membrane</keyword>
<dbReference type="eggNOG" id="COG0477">
    <property type="taxonomic scope" value="Bacteria"/>
</dbReference>
<feature type="transmembrane region" description="Helical" evidence="5">
    <location>
        <begin position="260"/>
        <end position="281"/>
    </location>
</feature>
<feature type="transmembrane region" description="Helical" evidence="5">
    <location>
        <begin position="105"/>
        <end position="123"/>
    </location>
</feature>
<evidence type="ECO:0000256" key="4">
    <source>
        <dbReference type="ARBA" id="ARBA00023136"/>
    </source>
</evidence>
<dbReference type="InterPro" id="IPR036259">
    <property type="entry name" value="MFS_trans_sf"/>
</dbReference>
<dbReference type="Proteomes" id="UP000015347">
    <property type="component" value="Unassembled WGS sequence"/>
</dbReference>
<evidence type="ECO:0000256" key="1">
    <source>
        <dbReference type="ARBA" id="ARBA00004141"/>
    </source>
</evidence>
<name>S9Q9N0_9RHOB</name>
<sequence length="455" mass="45306">MPERAPSPMPLAIVAAATCLALVIFTAPLTTLEPMTAGLGLGPALQAWVMSGTPLGSACGLLTAGALGDTLGRRRTFVGGLWLAALSSVLAALSPDGLILVAARILQWLASAGIMACGLGLLGQVYSGPARRRASAIWAAALGGGVAAGPLIASGMLPLAGWQGIHWLLTPVSAALALAATARLPESPRTGQRIDVPGSLLLITGLGCLLSALIEVRVGGPGLVAGLLAAAVLLLAVFLRQEARSPNPILPLDLFRHADFSGATLAAFASGAGVLALMSMVPTVLVRGLGLSPLGAAVILLAWSGLTVLSALGAGRLPDALSSRTRILVSICGCAAGQALMLRADAGAGWAAVLPGLLVAGLSNGVLNAALGHEAVQTVPPERAAMGSAANNTARYTGSALGIALVSVLIARAPGDGFFAGWHQAVVASTALSLLGLAAMLLLSRGSRGHAPTRP</sequence>
<evidence type="ECO:0000256" key="5">
    <source>
        <dbReference type="SAM" id="Phobius"/>
    </source>
</evidence>
<dbReference type="STRING" id="1123237.Salmuc_00519"/>
<dbReference type="PANTHER" id="PTHR42718:SF49">
    <property type="entry name" value="EXPORT PROTEIN"/>
    <property type="match status" value="1"/>
</dbReference>
<dbReference type="Gene3D" id="1.20.1720.10">
    <property type="entry name" value="Multidrug resistance protein D"/>
    <property type="match status" value="1"/>
</dbReference>
<organism evidence="7 8">
    <name type="scientific">Salipiger mucosus DSM 16094</name>
    <dbReference type="NCBI Taxonomy" id="1123237"/>
    <lineage>
        <taxon>Bacteria</taxon>
        <taxon>Pseudomonadati</taxon>
        <taxon>Pseudomonadota</taxon>
        <taxon>Alphaproteobacteria</taxon>
        <taxon>Rhodobacterales</taxon>
        <taxon>Roseobacteraceae</taxon>
        <taxon>Salipiger</taxon>
    </lineage>
</organism>
<feature type="transmembrane region" description="Helical" evidence="5">
    <location>
        <begin position="45"/>
        <end position="64"/>
    </location>
</feature>
<evidence type="ECO:0000256" key="3">
    <source>
        <dbReference type="ARBA" id="ARBA00022989"/>
    </source>
</evidence>
<feature type="transmembrane region" description="Helical" evidence="5">
    <location>
        <begin position="165"/>
        <end position="184"/>
    </location>
</feature>
<feature type="transmembrane region" description="Helical" evidence="5">
    <location>
        <begin position="393"/>
        <end position="413"/>
    </location>
</feature>
<dbReference type="CDD" id="cd17321">
    <property type="entry name" value="MFS_MMR_MDR_like"/>
    <property type="match status" value="1"/>
</dbReference>
<feature type="transmembrane region" description="Helical" evidence="5">
    <location>
        <begin position="350"/>
        <end position="372"/>
    </location>
</feature>
<feature type="domain" description="Major facilitator superfamily (MFS) profile" evidence="6">
    <location>
        <begin position="1"/>
        <end position="448"/>
    </location>
</feature>
<protein>
    <submittedName>
        <fullName evidence="7">Transmembrane efflux protein</fullName>
    </submittedName>
</protein>
<feature type="transmembrane region" description="Helical" evidence="5">
    <location>
        <begin position="293"/>
        <end position="315"/>
    </location>
</feature>
<dbReference type="RefSeq" id="WP_020039401.1">
    <property type="nucleotide sequence ID" value="NZ_KE557282.1"/>
</dbReference>
<dbReference type="InterPro" id="IPR020846">
    <property type="entry name" value="MFS_dom"/>
</dbReference>
<keyword evidence="2 5" id="KW-0812">Transmembrane</keyword>
<feature type="transmembrane region" description="Helical" evidence="5">
    <location>
        <begin position="135"/>
        <end position="153"/>
    </location>
</feature>
<gene>
    <name evidence="7" type="ORF">Salmuc_00519</name>
</gene>
<evidence type="ECO:0000259" key="6">
    <source>
        <dbReference type="PROSITE" id="PS50850"/>
    </source>
</evidence>
<comment type="subcellular location">
    <subcellularLocation>
        <location evidence="1">Membrane</location>
        <topology evidence="1">Multi-pass membrane protein</topology>
    </subcellularLocation>
</comment>
<dbReference type="PANTHER" id="PTHR42718">
    <property type="entry name" value="MAJOR FACILITATOR SUPERFAMILY MULTIDRUG TRANSPORTER MFSC"/>
    <property type="match status" value="1"/>
</dbReference>
<dbReference type="InterPro" id="IPR011701">
    <property type="entry name" value="MFS"/>
</dbReference>
<dbReference type="PROSITE" id="PS50850">
    <property type="entry name" value="MFS"/>
    <property type="match status" value="1"/>
</dbReference>
<dbReference type="EMBL" id="APVH01000046">
    <property type="protein sequence ID" value="EPX76687.1"/>
    <property type="molecule type" value="Genomic_DNA"/>
</dbReference>
<dbReference type="Pfam" id="PF07690">
    <property type="entry name" value="MFS_1"/>
    <property type="match status" value="1"/>
</dbReference>
<dbReference type="AlphaFoldDB" id="S9Q9N0"/>